<evidence type="ECO:0000313" key="3">
    <source>
        <dbReference type="Proteomes" id="UP001332192"/>
    </source>
</evidence>
<dbReference type="PANTHER" id="PTHR30390:SF7">
    <property type="entry name" value="PHOSPHOHEPTOSE ISOMERASE"/>
    <property type="match status" value="1"/>
</dbReference>
<organism evidence="2 3">
    <name type="scientific">Carboxydichorda subterranea</name>
    <dbReference type="NCBI Taxonomy" id="3109565"/>
    <lineage>
        <taxon>Bacteria</taxon>
        <taxon>Bacillati</taxon>
        <taxon>Bacillota</taxon>
        <taxon>Limnochordia</taxon>
        <taxon>Limnochordales</taxon>
        <taxon>Geochordaceae</taxon>
        <taxon>Carboxydichorda</taxon>
    </lineage>
</organism>
<feature type="domain" description="SIS" evidence="1">
    <location>
        <begin position="47"/>
        <end position="222"/>
    </location>
</feature>
<dbReference type="PANTHER" id="PTHR30390">
    <property type="entry name" value="SEDOHEPTULOSE 7-PHOSPHATE ISOMERASE / DNAA INITIATOR-ASSOCIATING FACTOR FOR REPLICATION INITIATION"/>
    <property type="match status" value="1"/>
</dbReference>
<dbReference type="InterPro" id="IPR001347">
    <property type="entry name" value="SIS_dom"/>
</dbReference>
<dbReference type="SUPFAM" id="SSF53697">
    <property type="entry name" value="SIS domain"/>
    <property type="match status" value="1"/>
</dbReference>
<dbReference type="Gene3D" id="3.40.50.10490">
    <property type="entry name" value="Glucose-6-phosphate isomerase like protein, domain 1"/>
    <property type="match status" value="1"/>
</dbReference>
<dbReference type="CDD" id="cd05013">
    <property type="entry name" value="SIS_RpiR"/>
    <property type="match status" value="1"/>
</dbReference>
<proteinExistence type="predicted"/>
<dbReference type="InterPro" id="IPR050099">
    <property type="entry name" value="SIS_GmhA/DiaA_subfam"/>
</dbReference>
<gene>
    <name evidence="2" type="ORF">U7230_00015</name>
</gene>
<sequence>MPLRRDEPPAAAGTAGAAEAYWNAMARLWQEIQAAEAASVEGAAQKVAEAIAGGATLWAFGATHSSLLTGELVYRAGGLAIINPIYAPGLTISERPLPRTSTLEHLPGYAKVVLSGVPLRQGDVLFVFSTSGRNAVPVEMAMTARSRGATVIAFTSRRYALVAPPDHPPGHYLHDVADIVIDTHVPAGDAALRLNAVDAPVGPASTVVGALLVNGLMCRVAELLARRGLQPPVFTSGNVPGGAEANRRLLEALKGRIHYT</sequence>
<dbReference type="InterPro" id="IPR046348">
    <property type="entry name" value="SIS_dom_sf"/>
</dbReference>
<dbReference type="Pfam" id="PF13580">
    <property type="entry name" value="SIS_2"/>
    <property type="match status" value="1"/>
</dbReference>
<dbReference type="Proteomes" id="UP001332192">
    <property type="component" value="Chromosome"/>
</dbReference>
<name>A0ABZ1BZD6_9FIRM</name>
<dbReference type="PROSITE" id="PS51464">
    <property type="entry name" value="SIS"/>
    <property type="match status" value="1"/>
</dbReference>
<accession>A0ABZ1BZD6</accession>
<dbReference type="RefSeq" id="WP_324716707.1">
    <property type="nucleotide sequence ID" value="NZ_CP141615.1"/>
</dbReference>
<protein>
    <submittedName>
        <fullName evidence="2">SIS domain-containing protein</fullName>
    </submittedName>
</protein>
<dbReference type="InterPro" id="IPR035472">
    <property type="entry name" value="RpiR-like_SIS"/>
</dbReference>
<dbReference type="NCBIfam" id="NF002805">
    <property type="entry name" value="PRK02947.1"/>
    <property type="match status" value="1"/>
</dbReference>
<evidence type="ECO:0000259" key="1">
    <source>
        <dbReference type="PROSITE" id="PS51464"/>
    </source>
</evidence>
<keyword evidence="3" id="KW-1185">Reference proteome</keyword>
<dbReference type="EMBL" id="CP141615">
    <property type="protein sequence ID" value="WRP17437.1"/>
    <property type="molecule type" value="Genomic_DNA"/>
</dbReference>
<reference evidence="2 3" key="1">
    <citation type="journal article" date="2024" name="Front. Microbiol.">
        <title>Novel thermophilic genera Geochorda gen. nov. and Carboxydochorda gen. nov. from the deep terrestrial subsurface reveal the ecophysiological diversity in the class Limnochordia.</title>
        <authorList>
            <person name="Karnachuk O.V."/>
            <person name="Lukina A.P."/>
            <person name="Avakyan M.R."/>
            <person name="Kadnikov V.V."/>
            <person name="Begmatov S."/>
            <person name="Beletsky A.V."/>
            <person name="Vlasova K.G."/>
            <person name="Novikov A.A."/>
            <person name="Shcherbakova V.A."/>
            <person name="Mardanov A.V."/>
            <person name="Ravin N.V."/>
        </authorList>
    </citation>
    <scope>NUCLEOTIDE SEQUENCE [LARGE SCALE GENOMIC DNA]</scope>
    <source>
        <strain evidence="2 3">L945</strain>
    </source>
</reference>
<evidence type="ECO:0000313" key="2">
    <source>
        <dbReference type="EMBL" id="WRP17437.1"/>
    </source>
</evidence>